<comment type="caution">
    <text evidence="6">The sequence shown here is derived from an EMBL/GenBank/DDBJ whole genome shotgun (WGS) entry which is preliminary data.</text>
</comment>
<reference evidence="6" key="2">
    <citation type="submission" date="2021-04" db="EMBL/GenBank/DDBJ databases">
        <authorList>
            <person name="Gilroy R."/>
        </authorList>
    </citation>
    <scope>NUCLEOTIDE SEQUENCE</scope>
    <source>
        <strain evidence="6">ChiHjej12B11-9795</strain>
    </source>
</reference>
<feature type="domain" description="HipA-like C-terminal" evidence="4">
    <location>
        <begin position="173"/>
        <end position="407"/>
    </location>
</feature>
<dbReference type="InterPro" id="IPR017508">
    <property type="entry name" value="HipA_N1"/>
</dbReference>
<protein>
    <submittedName>
        <fullName evidence="6">Type II toxin-antitoxin system HipA family toxin</fullName>
    </submittedName>
</protein>
<evidence type="ECO:0000256" key="2">
    <source>
        <dbReference type="ARBA" id="ARBA00022679"/>
    </source>
</evidence>
<reference evidence="6" key="1">
    <citation type="journal article" date="2021" name="PeerJ">
        <title>Extensive microbial diversity within the chicken gut microbiome revealed by metagenomics and culture.</title>
        <authorList>
            <person name="Gilroy R."/>
            <person name="Ravi A."/>
            <person name="Getino M."/>
            <person name="Pursley I."/>
            <person name="Horton D.L."/>
            <person name="Alikhan N.F."/>
            <person name="Baker D."/>
            <person name="Gharbi K."/>
            <person name="Hall N."/>
            <person name="Watson M."/>
            <person name="Adriaenssens E.M."/>
            <person name="Foster-Nyarko E."/>
            <person name="Jarju S."/>
            <person name="Secka A."/>
            <person name="Antonio M."/>
            <person name="Oren A."/>
            <person name="Chaudhuri R.R."/>
            <person name="La Ragione R."/>
            <person name="Hildebrand F."/>
            <person name="Pallen M.J."/>
        </authorList>
    </citation>
    <scope>NUCLEOTIDE SEQUENCE</scope>
    <source>
        <strain evidence="6">ChiHjej12B11-9795</strain>
    </source>
</reference>
<dbReference type="Pfam" id="PF07804">
    <property type="entry name" value="HipA_C"/>
    <property type="match status" value="1"/>
</dbReference>
<name>A0A9D2KWP3_9BACE</name>
<comment type="similarity">
    <text evidence="1">Belongs to the HipA Ser/Thr kinase family.</text>
</comment>
<dbReference type="Gene3D" id="1.10.1070.20">
    <property type="match status" value="1"/>
</dbReference>
<dbReference type="PANTHER" id="PTHR37419">
    <property type="entry name" value="SERINE/THREONINE-PROTEIN KINASE TOXIN HIPA"/>
    <property type="match status" value="1"/>
</dbReference>
<dbReference type="Proteomes" id="UP000823862">
    <property type="component" value="Unassembled WGS sequence"/>
</dbReference>
<feature type="domain" description="HipA N-terminal subdomain 1" evidence="5">
    <location>
        <begin position="7"/>
        <end position="120"/>
    </location>
</feature>
<organism evidence="6 7">
    <name type="scientific">Candidatus Bacteroides avicola</name>
    <dbReference type="NCBI Taxonomy" id="2838468"/>
    <lineage>
        <taxon>Bacteria</taxon>
        <taxon>Pseudomonadati</taxon>
        <taxon>Bacteroidota</taxon>
        <taxon>Bacteroidia</taxon>
        <taxon>Bacteroidales</taxon>
        <taxon>Bacteroidaceae</taxon>
        <taxon>Bacteroides</taxon>
    </lineage>
</organism>
<evidence type="ECO:0000256" key="3">
    <source>
        <dbReference type="ARBA" id="ARBA00022777"/>
    </source>
</evidence>
<dbReference type="AlphaFoldDB" id="A0A9D2KWP3"/>
<dbReference type="InterPro" id="IPR052028">
    <property type="entry name" value="HipA_Ser/Thr_kinase"/>
</dbReference>
<accession>A0A9D2KWP3</accession>
<evidence type="ECO:0000259" key="4">
    <source>
        <dbReference type="Pfam" id="PF07804"/>
    </source>
</evidence>
<evidence type="ECO:0000313" key="6">
    <source>
        <dbReference type="EMBL" id="HJA86030.1"/>
    </source>
</evidence>
<keyword evidence="2" id="KW-0808">Transferase</keyword>
<keyword evidence="3" id="KW-0418">Kinase</keyword>
<sequence length="529" mass="60413">MNELIVDIKLWGKAVGSLSWDESTGTALFDYERSFIRSGLDIAPIVMPTGNYKGTPYQFLENRNNCFKGLPGLVADALPDTFGNQIINEWFASRGLAEEEITPLDRLCYTGKRAMGALEFEPSQHIEGMEESSILHVEELTELAKSVFTDRAKFQAQLHQQDRTMLDILKVGTSAGGAKPKAIIAYNDTTGVVRSGQVKAPEGFSYWLLKFDGGTYSEHTQITDNPQGIGNIEYAYYKMATSCDIRMTECRLLTEGDSHHFMTRRFDREADGEKIHVQTLAGLAHYDRDARHSYEEMFRIMRSMRLPYKEQEELYRRMVFNVMARNHDDHTKNFSFLMDKQGNWSLAPAYDLCYSYTPGGKWTNRHQMSLNGKQENFIIEDLQKVGENMGIRSHKAIVEEVAESVSHWMEYAKDCGVRTDHADTIGKNLLLFGKRLHTVNMPDIAHEQEQLFINAIQKDDFNAILELRMKGFQPSKNLLKSLQPEISSNTFIAIAKIFEMDEMLKDIKDINLSQTPSQTNGEKDMKLKR</sequence>
<dbReference type="GO" id="GO:0005829">
    <property type="term" value="C:cytosol"/>
    <property type="evidence" value="ECO:0007669"/>
    <property type="project" value="TreeGrafter"/>
</dbReference>
<evidence type="ECO:0000256" key="1">
    <source>
        <dbReference type="ARBA" id="ARBA00010164"/>
    </source>
</evidence>
<gene>
    <name evidence="6" type="ORF">H9950_07565</name>
</gene>
<dbReference type="PANTHER" id="PTHR37419:SF8">
    <property type="entry name" value="TOXIN YJJJ"/>
    <property type="match status" value="1"/>
</dbReference>
<dbReference type="Pfam" id="PF13657">
    <property type="entry name" value="Couple_hipA"/>
    <property type="match status" value="1"/>
</dbReference>
<dbReference type="GO" id="GO:0004674">
    <property type="term" value="F:protein serine/threonine kinase activity"/>
    <property type="evidence" value="ECO:0007669"/>
    <property type="project" value="TreeGrafter"/>
</dbReference>
<evidence type="ECO:0000259" key="5">
    <source>
        <dbReference type="Pfam" id="PF13657"/>
    </source>
</evidence>
<dbReference type="EMBL" id="DWZI01000038">
    <property type="protein sequence ID" value="HJA86030.1"/>
    <property type="molecule type" value="Genomic_DNA"/>
</dbReference>
<evidence type="ECO:0000313" key="7">
    <source>
        <dbReference type="Proteomes" id="UP000823862"/>
    </source>
</evidence>
<dbReference type="InterPro" id="IPR012893">
    <property type="entry name" value="HipA-like_C"/>
</dbReference>
<proteinExistence type="inferred from homology"/>